<gene>
    <name evidence="1" type="ORF">PFI31113_00874</name>
</gene>
<organism evidence="1 2">
    <name type="scientific">Pandoraea fibrosis</name>
    <dbReference type="NCBI Taxonomy" id="1891094"/>
    <lineage>
        <taxon>Bacteria</taxon>
        <taxon>Pseudomonadati</taxon>
        <taxon>Pseudomonadota</taxon>
        <taxon>Betaproteobacteria</taxon>
        <taxon>Burkholderiales</taxon>
        <taxon>Burkholderiaceae</taxon>
        <taxon>Pandoraea</taxon>
    </lineage>
</organism>
<protein>
    <submittedName>
        <fullName evidence="1">Uncharacterized protein</fullName>
    </submittedName>
</protein>
<sequence>MAVGGHGCVLAYIVVAEMLRRVSDGSGRSPPIGGGSQLVFLVARYRRADKLLVTIHCASDQVGAQFHHVDV</sequence>
<proteinExistence type="predicted"/>
<dbReference type="Proteomes" id="UP000382577">
    <property type="component" value="Unassembled WGS sequence"/>
</dbReference>
<name>A0A5E4SL59_9BURK</name>
<accession>A0A5E4SL59</accession>
<evidence type="ECO:0000313" key="2">
    <source>
        <dbReference type="Proteomes" id="UP000382577"/>
    </source>
</evidence>
<reference evidence="1 2" key="1">
    <citation type="submission" date="2019-08" db="EMBL/GenBank/DDBJ databases">
        <authorList>
            <person name="Peeters C."/>
        </authorList>
    </citation>
    <scope>NUCLEOTIDE SEQUENCE [LARGE SCALE GENOMIC DNA]</scope>
    <source>
        <strain evidence="1 2">LMG 31113</strain>
    </source>
</reference>
<evidence type="ECO:0000313" key="1">
    <source>
        <dbReference type="EMBL" id="VVD76437.1"/>
    </source>
</evidence>
<dbReference type="EMBL" id="CABPRW010000002">
    <property type="protein sequence ID" value="VVD76437.1"/>
    <property type="molecule type" value="Genomic_DNA"/>
</dbReference>
<dbReference type="AlphaFoldDB" id="A0A5E4SL59"/>